<evidence type="ECO:0000313" key="2">
    <source>
        <dbReference type="EMBL" id="SPZ84481.1"/>
    </source>
</evidence>
<dbReference type="EMBL" id="UAUU01000002">
    <property type="protein sequence ID" value="SPZ84481.1"/>
    <property type="molecule type" value="Genomic_DNA"/>
</dbReference>
<gene>
    <name evidence="2" type="ORF">NCTC11343_01022</name>
    <name evidence="3" type="ORF">SPHINGO8BC_50215</name>
</gene>
<proteinExistence type="predicted"/>
<accession>A0A654BLX8</accession>
<organism evidence="2 4">
    <name type="scientific">Sphingobacterium multivorum</name>
    <dbReference type="NCBI Taxonomy" id="28454"/>
    <lineage>
        <taxon>Bacteria</taxon>
        <taxon>Pseudomonadati</taxon>
        <taxon>Bacteroidota</taxon>
        <taxon>Sphingobacteriia</taxon>
        <taxon>Sphingobacteriales</taxon>
        <taxon>Sphingobacteriaceae</taxon>
        <taxon>Sphingobacterium</taxon>
    </lineage>
</organism>
<evidence type="ECO:0000256" key="1">
    <source>
        <dbReference type="SAM" id="Phobius"/>
    </source>
</evidence>
<evidence type="ECO:0000313" key="3">
    <source>
        <dbReference type="EMBL" id="VXC81539.1"/>
    </source>
</evidence>
<feature type="transmembrane region" description="Helical" evidence="1">
    <location>
        <begin position="130"/>
        <end position="151"/>
    </location>
</feature>
<sequence length="241" mass="26924">MTELINILFNPLSNGIMTVLTGMSVVYWLFMFLMGDGVHLFDADADIDLHPTPDVTDVDGSHDIATEGGDHAHHHHTDTDANTEPGFFAKAMDYINVGKVPIMLIVTLFKFIGWIITIVSSLFIDVASWGIKSVLILIPVFIVTFILMHFLTKPLAKMFKSIGYNGEESHDFLGRMGKMRASIEGKKIGSAEFIIQQDPIRLNVVSHNGEKIGYGDDVIIVDESKDKKYYYVTKEITIDNI</sequence>
<evidence type="ECO:0000313" key="5">
    <source>
        <dbReference type="Proteomes" id="UP000432350"/>
    </source>
</evidence>
<dbReference type="Proteomes" id="UP000251241">
    <property type="component" value="Unassembled WGS sequence"/>
</dbReference>
<dbReference type="RefSeq" id="WP_046674834.1">
    <property type="nucleotide sequence ID" value="NZ_CP068086.1"/>
</dbReference>
<evidence type="ECO:0008006" key="6">
    <source>
        <dbReference type="Google" id="ProtNLM"/>
    </source>
</evidence>
<dbReference type="EMBL" id="CABWMV010000024">
    <property type="protein sequence ID" value="VXC81539.1"/>
    <property type="molecule type" value="Genomic_DNA"/>
</dbReference>
<dbReference type="Proteomes" id="UP000432350">
    <property type="component" value="Unassembled WGS sequence"/>
</dbReference>
<keyword evidence="1" id="KW-0812">Transmembrane</keyword>
<feature type="transmembrane region" description="Helical" evidence="1">
    <location>
        <begin position="12"/>
        <end position="30"/>
    </location>
</feature>
<keyword evidence="1" id="KW-1133">Transmembrane helix</keyword>
<evidence type="ECO:0000313" key="4">
    <source>
        <dbReference type="Proteomes" id="UP000251241"/>
    </source>
</evidence>
<dbReference type="GeneID" id="97178566"/>
<reference evidence="2 4" key="1">
    <citation type="submission" date="2018-06" db="EMBL/GenBank/DDBJ databases">
        <authorList>
            <consortium name="Pathogen Informatics"/>
            <person name="Doyle S."/>
        </authorList>
    </citation>
    <scope>NUCLEOTIDE SEQUENCE [LARGE SCALE GENOMIC DNA]</scope>
    <source>
        <strain evidence="2 4">NCTC11343</strain>
    </source>
</reference>
<protein>
    <recommendedName>
        <fullName evidence="6">DUF1449 family protein</fullName>
    </recommendedName>
</protein>
<feature type="transmembrane region" description="Helical" evidence="1">
    <location>
        <begin position="100"/>
        <end position="124"/>
    </location>
</feature>
<keyword evidence="1" id="KW-0472">Membrane</keyword>
<reference evidence="3 5" key="2">
    <citation type="submission" date="2019-10" db="EMBL/GenBank/DDBJ databases">
        <authorList>
            <person name="Karimi E."/>
        </authorList>
    </citation>
    <scope>NUCLEOTIDE SEQUENCE [LARGE SCALE GENOMIC DNA]</scope>
    <source>
        <strain evidence="3">Sphingobacterium sp. 8BC</strain>
    </source>
</reference>
<dbReference type="AlphaFoldDB" id="A0A2X2IWF5"/>
<name>A0A2X2IWF5_SPHMU</name>
<accession>A0A2X2IWF5</accession>